<organism evidence="2 3">
    <name type="scientific">Adiantum capillus-veneris</name>
    <name type="common">Maidenhair fern</name>
    <dbReference type="NCBI Taxonomy" id="13818"/>
    <lineage>
        <taxon>Eukaryota</taxon>
        <taxon>Viridiplantae</taxon>
        <taxon>Streptophyta</taxon>
        <taxon>Embryophyta</taxon>
        <taxon>Tracheophyta</taxon>
        <taxon>Polypodiopsida</taxon>
        <taxon>Polypodiidae</taxon>
        <taxon>Polypodiales</taxon>
        <taxon>Pteridineae</taxon>
        <taxon>Pteridaceae</taxon>
        <taxon>Vittarioideae</taxon>
        <taxon>Adiantum</taxon>
    </lineage>
</organism>
<feature type="region of interest" description="Disordered" evidence="1">
    <location>
        <begin position="357"/>
        <end position="382"/>
    </location>
</feature>
<feature type="region of interest" description="Disordered" evidence="1">
    <location>
        <begin position="79"/>
        <end position="134"/>
    </location>
</feature>
<reference evidence="2" key="1">
    <citation type="submission" date="2021-01" db="EMBL/GenBank/DDBJ databases">
        <title>Adiantum capillus-veneris genome.</title>
        <authorList>
            <person name="Fang Y."/>
            <person name="Liao Q."/>
        </authorList>
    </citation>
    <scope>NUCLEOTIDE SEQUENCE</scope>
    <source>
        <strain evidence="2">H3</strain>
        <tissue evidence="2">Leaf</tissue>
    </source>
</reference>
<keyword evidence="3" id="KW-1185">Reference proteome</keyword>
<evidence type="ECO:0000313" key="2">
    <source>
        <dbReference type="EMBL" id="KAI5073970.1"/>
    </source>
</evidence>
<dbReference type="AlphaFoldDB" id="A0A9D4UUH5"/>
<proteinExistence type="predicted"/>
<gene>
    <name evidence="2" type="ORF">GOP47_0011983</name>
</gene>
<evidence type="ECO:0000256" key="1">
    <source>
        <dbReference type="SAM" id="MobiDB-lite"/>
    </source>
</evidence>
<name>A0A9D4UUH5_ADICA</name>
<dbReference type="EMBL" id="JABFUD020000011">
    <property type="protein sequence ID" value="KAI5073970.1"/>
    <property type="molecule type" value="Genomic_DNA"/>
</dbReference>
<accession>A0A9D4UUH5</accession>
<protein>
    <submittedName>
        <fullName evidence="2">Uncharacterized protein</fullName>
    </submittedName>
</protein>
<evidence type="ECO:0000313" key="3">
    <source>
        <dbReference type="Proteomes" id="UP000886520"/>
    </source>
</evidence>
<dbReference type="Proteomes" id="UP000886520">
    <property type="component" value="Chromosome 11"/>
</dbReference>
<comment type="caution">
    <text evidence="2">The sequence shown here is derived from an EMBL/GenBank/DDBJ whole genome shotgun (WGS) entry which is preliminary data.</text>
</comment>
<sequence>MAVPYSVCLSSPVKLKEGTSVFDLEEALTAGGTLCLQYHLTRASPELFSKAIDASREAALRGERLLAVARRLVVPQAADVHPSHPWPSIEEDGQPNNKVAIEPSKPPQHDEQAVHESPNSQADQHKQPHGGVLPLLETSTRDTLNDKMTVILHQLSSFRKEIDQLSTFKKEICVFGSRREVVISDLFALEVSILDWFVNYFGNQLLSVEAKSMICRGKGSDNAISFYSAWWFTINEVEAAEDINFNIYKYWSKKLPCYQASEELILWADLQSVTESYTIGTPESQNVAKDVLKVLALAANSMVDQYQVEAINVSSQHLIDSLGFFISVLRVERNEHVHFVENLIAWLKAEVKKKKEQRQKKQQQRRQEQWRQDKKRQRVHEAGTTIPLVKNPRFPYKVDLTNVNQGMKCLNFMREMRDLEQEWEPVKVNIQWFSAALVHECERAIEEGKVALLARKGAH</sequence>